<dbReference type="Pfam" id="PF12705">
    <property type="entry name" value="PDDEXK_1"/>
    <property type="match status" value="1"/>
</dbReference>
<dbReference type="STRING" id="1802448.A2672_02720"/>
<protein>
    <recommendedName>
        <fullName evidence="1">PD-(D/E)XK endonuclease-like domain-containing protein</fullName>
    </recommendedName>
</protein>
<evidence type="ECO:0000313" key="3">
    <source>
        <dbReference type="Proteomes" id="UP000178065"/>
    </source>
</evidence>
<comment type="caution">
    <text evidence="2">The sequence shown here is derived from an EMBL/GenBank/DDBJ whole genome shotgun (WGS) entry which is preliminary data.</text>
</comment>
<reference evidence="2 3" key="1">
    <citation type="journal article" date="2016" name="Nat. Commun.">
        <title>Thousands of microbial genomes shed light on interconnected biogeochemical processes in an aquifer system.</title>
        <authorList>
            <person name="Anantharaman K."/>
            <person name="Brown C.T."/>
            <person name="Hug L.A."/>
            <person name="Sharon I."/>
            <person name="Castelle C.J."/>
            <person name="Probst A.J."/>
            <person name="Thomas B.C."/>
            <person name="Singh A."/>
            <person name="Wilkins M.J."/>
            <person name="Karaoz U."/>
            <person name="Brodie E.L."/>
            <person name="Williams K.H."/>
            <person name="Hubbard S.S."/>
            <person name="Banfield J.F."/>
        </authorList>
    </citation>
    <scope>NUCLEOTIDE SEQUENCE [LARGE SCALE GENOMIC DNA]</scope>
</reference>
<dbReference type="Gene3D" id="3.90.320.10">
    <property type="match status" value="1"/>
</dbReference>
<proteinExistence type="predicted"/>
<accession>A0A1G2QZI2</accession>
<sequence length="235" mass="27186">MSRSKIENFLKCPRCFYLDRRLGVDQPPGYPFSLNAAVDTLLKKEFDVLRTKQESHPLFAEYGIDAVPFQHERMNEWRETLKGLQSFHEPSGFMVSGAVDDIWQNSKGELHVADYKATSKNGEVNIDAEWQKSYKNQMEIYQWLLRRQEQGFKVSPVGYFVYVNGRTDVEGFDGKLEFDIKIIPYEGDDSWVEQVLLDARACLESDKLPSASADCDFCVYRKAIQDVLLPFQKNE</sequence>
<gene>
    <name evidence="2" type="ORF">A2672_02720</name>
</gene>
<dbReference type="InterPro" id="IPR038726">
    <property type="entry name" value="PDDEXK_AddAB-type"/>
</dbReference>
<dbReference type="AlphaFoldDB" id="A0A1G2QZI2"/>
<dbReference type="Proteomes" id="UP000178065">
    <property type="component" value="Unassembled WGS sequence"/>
</dbReference>
<evidence type="ECO:0000259" key="1">
    <source>
        <dbReference type="Pfam" id="PF12705"/>
    </source>
</evidence>
<name>A0A1G2QZI2_9BACT</name>
<dbReference type="InterPro" id="IPR011604">
    <property type="entry name" value="PDDEXK-like_dom_sf"/>
</dbReference>
<feature type="domain" description="PD-(D/E)XK endonuclease-like" evidence="1">
    <location>
        <begin position="42"/>
        <end position="222"/>
    </location>
</feature>
<dbReference type="EMBL" id="MHTT01000010">
    <property type="protein sequence ID" value="OHA65867.1"/>
    <property type="molecule type" value="Genomic_DNA"/>
</dbReference>
<evidence type="ECO:0000313" key="2">
    <source>
        <dbReference type="EMBL" id="OHA65867.1"/>
    </source>
</evidence>
<organism evidence="2 3">
    <name type="scientific">Candidatus Wildermuthbacteria bacterium RIFCSPHIGHO2_01_FULL_49_22b</name>
    <dbReference type="NCBI Taxonomy" id="1802448"/>
    <lineage>
        <taxon>Bacteria</taxon>
        <taxon>Candidatus Wildermuthiibacteriota</taxon>
    </lineage>
</organism>